<dbReference type="GO" id="GO:0034599">
    <property type="term" value="P:cellular response to oxidative stress"/>
    <property type="evidence" value="ECO:0007669"/>
    <property type="project" value="InterPro"/>
</dbReference>
<keyword evidence="10" id="KW-0560">Oxidoreductase</keyword>
<evidence type="ECO:0000313" key="18">
    <source>
        <dbReference type="EMBL" id="KAH0445880.1"/>
    </source>
</evidence>
<evidence type="ECO:0000313" key="19">
    <source>
        <dbReference type="Proteomes" id="UP000775213"/>
    </source>
</evidence>
<keyword evidence="7" id="KW-0106">Calcium</keyword>
<dbReference type="AlphaFoldDB" id="A0AAV7FQK8"/>
<keyword evidence="9" id="KW-0630">Potassium</keyword>
<dbReference type="SUPFAM" id="SSF48113">
    <property type="entry name" value="Heme-dependent peroxidases"/>
    <property type="match status" value="1"/>
</dbReference>
<gene>
    <name evidence="18" type="ORF">IEQ34_025286</name>
</gene>
<dbReference type="GO" id="GO:0005758">
    <property type="term" value="C:mitochondrial intermembrane space"/>
    <property type="evidence" value="ECO:0007669"/>
    <property type="project" value="UniProtKB-SubCell"/>
</dbReference>
<evidence type="ECO:0000256" key="12">
    <source>
        <dbReference type="ARBA" id="ARBA00023128"/>
    </source>
</evidence>
<name>A0AAV7FQK8_DENCH</name>
<dbReference type="GO" id="GO:0005759">
    <property type="term" value="C:mitochondrial matrix"/>
    <property type="evidence" value="ECO:0007669"/>
    <property type="project" value="UniProtKB-SubCell"/>
</dbReference>
<protein>
    <recommendedName>
        <fullName evidence="14">Cytochrome c peroxidase, mitochondrial</fullName>
        <ecNumber evidence="5">1.11.1.11</ecNumber>
        <ecNumber evidence="13">1.11.1.5</ecNumber>
    </recommendedName>
</protein>
<evidence type="ECO:0000256" key="11">
    <source>
        <dbReference type="ARBA" id="ARBA00023004"/>
    </source>
</evidence>
<dbReference type="Pfam" id="PF00141">
    <property type="entry name" value="peroxidase"/>
    <property type="match status" value="1"/>
</dbReference>
<keyword evidence="11" id="KW-0408">Iron</keyword>
<dbReference type="EC" id="1.11.1.11" evidence="5"/>
<dbReference type="PANTHER" id="PTHR31356">
    <property type="entry name" value="THYLAKOID LUMENAL 29 KDA PROTEIN, CHLOROPLASTIC-RELATED"/>
    <property type="match status" value="1"/>
</dbReference>
<dbReference type="InterPro" id="IPR002016">
    <property type="entry name" value="Haem_peroxidase"/>
</dbReference>
<dbReference type="Gene3D" id="1.10.420.10">
    <property type="entry name" value="Peroxidase, domain 2"/>
    <property type="match status" value="1"/>
</dbReference>
<evidence type="ECO:0000256" key="15">
    <source>
        <dbReference type="ARBA" id="ARBA00047994"/>
    </source>
</evidence>
<evidence type="ECO:0000256" key="6">
    <source>
        <dbReference type="ARBA" id="ARBA00022723"/>
    </source>
</evidence>
<sequence>MGAVRDPPPPSPPFRPPFDRAQRIWPGFVKPGMLGRVRSTCGTSSNRMGFNDQEIVALSGAHSMGRCHPDRSGFKGPWTNAPTAFSNLYFKELLEKKWYIPLTSPTTPSPPPVSCAFPPERCI</sequence>
<evidence type="ECO:0000256" key="13">
    <source>
        <dbReference type="ARBA" id="ARBA00039063"/>
    </source>
</evidence>
<dbReference type="Proteomes" id="UP000775213">
    <property type="component" value="Unassembled WGS sequence"/>
</dbReference>
<keyword evidence="8" id="KW-0809">Transit peptide</keyword>
<proteinExistence type="inferred from homology"/>
<reference evidence="18 19" key="1">
    <citation type="journal article" date="2021" name="Hortic Res">
        <title>Chromosome-scale assembly of the Dendrobium chrysotoxum genome enhances the understanding of orchid evolution.</title>
        <authorList>
            <person name="Zhang Y."/>
            <person name="Zhang G.Q."/>
            <person name="Zhang D."/>
            <person name="Liu X.D."/>
            <person name="Xu X.Y."/>
            <person name="Sun W.H."/>
            <person name="Yu X."/>
            <person name="Zhu X."/>
            <person name="Wang Z.W."/>
            <person name="Zhao X."/>
            <person name="Zhong W.Y."/>
            <person name="Chen H."/>
            <person name="Yin W.L."/>
            <person name="Huang T."/>
            <person name="Niu S.C."/>
            <person name="Liu Z.J."/>
        </authorList>
    </citation>
    <scope>NUCLEOTIDE SEQUENCE [LARGE SCALE GENOMIC DNA]</scope>
    <source>
        <strain evidence="18">Lindl</strain>
    </source>
</reference>
<dbReference type="InterPro" id="IPR019793">
    <property type="entry name" value="Peroxidases_heam-ligand_BS"/>
</dbReference>
<keyword evidence="12" id="KW-0496">Mitochondrion</keyword>
<evidence type="ECO:0000256" key="16">
    <source>
        <dbReference type="ARBA" id="ARBA00049265"/>
    </source>
</evidence>
<dbReference type="EMBL" id="JAGFBR010000347">
    <property type="protein sequence ID" value="KAH0445880.1"/>
    <property type="molecule type" value="Genomic_DNA"/>
</dbReference>
<feature type="domain" description="Plant heme peroxidase family profile" evidence="17">
    <location>
        <begin position="46"/>
        <end position="97"/>
    </location>
</feature>
<dbReference type="GO" id="GO:0042744">
    <property type="term" value="P:hydrogen peroxide catabolic process"/>
    <property type="evidence" value="ECO:0007669"/>
    <property type="project" value="TreeGrafter"/>
</dbReference>
<dbReference type="PROSITE" id="PS00435">
    <property type="entry name" value="PEROXIDASE_1"/>
    <property type="match status" value="1"/>
</dbReference>
<comment type="caution">
    <text evidence="18">The sequence shown here is derived from an EMBL/GenBank/DDBJ whole genome shotgun (WGS) entry which is preliminary data.</text>
</comment>
<comment type="catalytic activity">
    <reaction evidence="15">
        <text>L-ascorbate + H2O2 = L-dehydroascorbate + 2 H2O</text>
        <dbReference type="Rhea" id="RHEA:22996"/>
        <dbReference type="ChEBI" id="CHEBI:15377"/>
        <dbReference type="ChEBI" id="CHEBI:16240"/>
        <dbReference type="ChEBI" id="CHEBI:38290"/>
        <dbReference type="ChEBI" id="CHEBI:58539"/>
        <dbReference type="EC" id="1.11.1.11"/>
    </reaction>
</comment>
<evidence type="ECO:0000256" key="14">
    <source>
        <dbReference type="ARBA" id="ARBA00040313"/>
    </source>
</evidence>
<keyword evidence="19" id="KW-1185">Reference proteome</keyword>
<dbReference type="InterPro" id="IPR002207">
    <property type="entry name" value="Peroxidase_I"/>
</dbReference>
<dbReference type="InterPro" id="IPR044831">
    <property type="entry name" value="Ccp1-like"/>
</dbReference>
<dbReference type="GO" id="GO:0004130">
    <property type="term" value="F:cytochrome-c peroxidase activity"/>
    <property type="evidence" value="ECO:0007669"/>
    <property type="project" value="UniProtKB-EC"/>
</dbReference>
<dbReference type="GO" id="GO:0000302">
    <property type="term" value="P:response to reactive oxygen species"/>
    <property type="evidence" value="ECO:0007669"/>
    <property type="project" value="TreeGrafter"/>
</dbReference>
<organism evidence="18 19">
    <name type="scientific">Dendrobium chrysotoxum</name>
    <name type="common">Orchid</name>
    <dbReference type="NCBI Taxonomy" id="161865"/>
    <lineage>
        <taxon>Eukaryota</taxon>
        <taxon>Viridiplantae</taxon>
        <taxon>Streptophyta</taxon>
        <taxon>Embryophyta</taxon>
        <taxon>Tracheophyta</taxon>
        <taxon>Spermatophyta</taxon>
        <taxon>Magnoliopsida</taxon>
        <taxon>Liliopsida</taxon>
        <taxon>Asparagales</taxon>
        <taxon>Orchidaceae</taxon>
        <taxon>Epidendroideae</taxon>
        <taxon>Malaxideae</taxon>
        <taxon>Dendrobiinae</taxon>
        <taxon>Dendrobium</taxon>
    </lineage>
</organism>
<evidence type="ECO:0000256" key="4">
    <source>
        <dbReference type="ARBA" id="ARBA00006873"/>
    </source>
</evidence>
<dbReference type="PRINTS" id="PR00458">
    <property type="entry name" value="PEROXIDASE"/>
</dbReference>
<evidence type="ECO:0000256" key="9">
    <source>
        <dbReference type="ARBA" id="ARBA00022958"/>
    </source>
</evidence>
<evidence type="ECO:0000256" key="5">
    <source>
        <dbReference type="ARBA" id="ARBA00012940"/>
    </source>
</evidence>
<comment type="subcellular location">
    <subcellularLocation>
        <location evidence="3">Mitochondrion intermembrane space</location>
    </subcellularLocation>
    <subcellularLocation>
        <location evidence="2">Mitochondrion matrix</location>
    </subcellularLocation>
</comment>
<keyword evidence="6" id="KW-0479">Metal-binding</keyword>
<comment type="similarity">
    <text evidence="4">Belongs to the peroxidase family. Ascorbate peroxidase subfamily.</text>
</comment>
<evidence type="ECO:0000256" key="8">
    <source>
        <dbReference type="ARBA" id="ARBA00022946"/>
    </source>
</evidence>
<evidence type="ECO:0000259" key="17">
    <source>
        <dbReference type="Pfam" id="PF00141"/>
    </source>
</evidence>
<dbReference type="InterPro" id="IPR010255">
    <property type="entry name" value="Haem_peroxidase_sf"/>
</dbReference>
<evidence type="ECO:0000256" key="7">
    <source>
        <dbReference type="ARBA" id="ARBA00022837"/>
    </source>
</evidence>
<comment type="cofactor">
    <cofactor evidence="1">
        <name>heme b</name>
        <dbReference type="ChEBI" id="CHEBI:60344"/>
    </cofactor>
</comment>
<dbReference type="PRINTS" id="PR00459">
    <property type="entry name" value="ASPEROXIDASE"/>
</dbReference>
<evidence type="ECO:0000256" key="1">
    <source>
        <dbReference type="ARBA" id="ARBA00001970"/>
    </source>
</evidence>
<evidence type="ECO:0000256" key="3">
    <source>
        <dbReference type="ARBA" id="ARBA00004569"/>
    </source>
</evidence>
<dbReference type="PANTHER" id="PTHR31356:SF58">
    <property type="entry name" value="CYTOCHROME C PEROXIDASE, MITOCHONDRIAL"/>
    <property type="match status" value="1"/>
</dbReference>
<comment type="catalytic activity">
    <reaction evidence="16">
        <text>2 Fe(II)-[cytochrome c] + H2O2 + 2 H(+) = 2 Fe(III)-[cytochrome c] + 2 H2O</text>
        <dbReference type="Rhea" id="RHEA:16581"/>
        <dbReference type="Rhea" id="RHEA-COMP:10350"/>
        <dbReference type="Rhea" id="RHEA-COMP:14399"/>
        <dbReference type="ChEBI" id="CHEBI:15377"/>
        <dbReference type="ChEBI" id="CHEBI:15378"/>
        <dbReference type="ChEBI" id="CHEBI:16240"/>
        <dbReference type="ChEBI" id="CHEBI:29033"/>
        <dbReference type="ChEBI" id="CHEBI:29034"/>
        <dbReference type="EC" id="1.11.1.5"/>
    </reaction>
</comment>
<evidence type="ECO:0000256" key="2">
    <source>
        <dbReference type="ARBA" id="ARBA00004305"/>
    </source>
</evidence>
<dbReference type="GO" id="GO:0046872">
    <property type="term" value="F:metal ion binding"/>
    <property type="evidence" value="ECO:0007669"/>
    <property type="project" value="UniProtKB-KW"/>
</dbReference>
<dbReference type="EC" id="1.11.1.5" evidence="13"/>
<evidence type="ECO:0000256" key="10">
    <source>
        <dbReference type="ARBA" id="ARBA00023002"/>
    </source>
</evidence>
<dbReference type="GO" id="GO:0020037">
    <property type="term" value="F:heme binding"/>
    <property type="evidence" value="ECO:0007669"/>
    <property type="project" value="InterPro"/>
</dbReference>
<dbReference type="GO" id="GO:0016688">
    <property type="term" value="F:L-ascorbate peroxidase activity"/>
    <property type="evidence" value="ECO:0007669"/>
    <property type="project" value="UniProtKB-EC"/>
</dbReference>
<accession>A0AAV7FQK8</accession>